<comment type="caution">
    <text evidence="2">The sequence shown here is derived from an EMBL/GenBank/DDBJ whole genome shotgun (WGS) entry which is preliminary data.</text>
</comment>
<gene>
    <name evidence="2" type="ORF">NDU88_003072</name>
</gene>
<feature type="compositionally biased region" description="Basic and acidic residues" evidence="1">
    <location>
        <begin position="43"/>
        <end position="67"/>
    </location>
</feature>
<organism evidence="2 3">
    <name type="scientific">Pleurodeles waltl</name>
    <name type="common">Iberian ribbed newt</name>
    <dbReference type="NCBI Taxonomy" id="8319"/>
    <lineage>
        <taxon>Eukaryota</taxon>
        <taxon>Metazoa</taxon>
        <taxon>Chordata</taxon>
        <taxon>Craniata</taxon>
        <taxon>Vertebrata</taxon>
        <taxon>Euteleostomi</taxon>
        <taxon>Amphibia</taxon>
        <taxon>Batrachia</taxon>
        <taxon>Caudata</taxon>
        <taxon>Salamandroidea</taxon>
        <taxon>Salamandridae</taxon>
        <taxon>Pleurodelinae</taxon>
        <taxon>Pleurodeles</taxon>
    </lineage>
</organism>
<reference evidence="2" key="1">
    <citation type="journal article" date="2022" name="bioRxiv">
        <title>Sequencing and chromosome-scale assembly of the giantPleurodeles waltlgenome.</title>
        <authorList>
            <person name="Brown T."/>
            <person name="Elewa A."/>
            <person name="Iarovenko S."/>
            <person name="Subramanian E."/>
            <person name="Araus A.J."/>
            <person name="Petzold A."/>
            <person name="Susuki M."/>
            <person name="Suzuki K.-i.T."/>
            <person name="Hayashi T."/>
            <person name="Toyoda A."/>
            <person name="Oliveira C."/>
            <person name="Osipova E."/>
            <person name="Leigh N.D."/>
            <person name="Simon A."/>
            <person name="Yun M.H."/>
        </authorList>
    </citation>
    <scope>NUCLEOTIDE SEQUENCE</scope>
    <source>
        <strain evidence="2">20211129_DDA</strain>
        <tissue evidence="2">Liver</tissue>
    </source>
</reference>
<dbReference type="Proteomes" id="UP001066276">
    <property type="component" value="Chromosome 2_1"/>
</dbReference>
<protein>
    <submittedName>
        <fullName evidence="2">Uncharacterized protein</fullName>
    </submittedName>
</protein>
<evidence type="ECO:0000313" key="2">
    <source>
        <dbReference type="EMBL" id="KAJ1199234.1"/>
    </source>
</evidence>
<proteinExistence type="predicted"/>
<accession>A0AAV7VCC8</accession>
<keyword evidence="3" id="KW-1185">Reference proteome</keyword>
<evidence type="ECO:0000256" key="1">
    <source>
        <dbReference type="SAM" id="MobiDB-lite"/>
    </source>
</evidence>
<name>A0AAV7VCC8_PLEWA</name>
<dbReference type="AlphaFoldDB" id="A0AAV7VCC8"/>
<dbReference type="EMBL" id="JANPWB010000003">
    <property type="protein sequence ID" value="KAJ1199234.1"/>
    <property type="molecule type" value="Genomic_DNA"/>
</dbReference>
<evidence type="ECO:0000313" key="3">
    <source>
        <dbReference type="Proteomes" id="UP001066276"/>
    </source>
</evidence>
<sequence length="101" mass="11294">MVECPEGAFRSIALLQRNVKKNQEVNVYPPEGITHAEGGHGGCEGEERPDEDDRRGFKTKQREDLGKPHPGKSGGGRLRTSTPRKFNNLPYQSRYVPVYGL</sequence>
<feature type="region of interest" description="Disordered" evidence="1">
    <location>
        <begin position="29"/>
        <end position="101"/>
    </location>
</feature>
<feature type="compositionally biased region" description="Polar residues" evidence="1">
    <location>
        <begin position="79"/>
        <end position="91"/>
    </location>
</feature>